<protein>
    <submittedName>
        <fullName evidence="3">Uncharacterized protein</fullName>
    </submittedName>
</protein>
<proteinExistence type="predicted"/>
<evidence type="ECO:0000313" key="3">
    <source>
        <dbReference type="EMBL" id="OGD74382.1"/>
    </source>
</evidence>
<organism evidence="3 4">
    <name type="scientific">Candidatus Collierbacteria bacterium RIFOXYA2_FULL_46_10</name>
    <dbReference type="NCBI Taxonomy" id="1817726"/>
    <lineage>
        <taxon>Bacteria</taxon>
        <taxon>Candidatus Collieribacteriota</taxon>
    </lineage>
</organism>
<dbReference type="EMBL" id="MFAK01000036">
    <property type="protein sequence ID" value="OGD74382.1"/>
    <property type="molecule type" value="Genomic_DNA"/>
</dbReference>
<dbReference type="Proteomes" id="UP000176191">
    <property type="component" value="Unassembled WGS sequence"/>
</dbReference>
<sequence>MSKLTPLLIPISYFLFPLAAKAAITNPAVPGGDSPTSAPTQFATTMGVLWQTLIIVGGLAFLLYFLMGGLKWIMAGGDKGKLEEAKGAITNGLIGLAVLAASYVIIKFLQAALGLDLLNILWPTAG</sequence>
<evidence type="ECO:0000313" key="4">
    <source>
        <dbReference type="Proteomes" id="UP000176191"/>
    </source>
</evidence>
<gene>
    <name evidence="3" type="ORF">A2228_02615</name>
</gene>
<keyword evidence="1" id="KW-1133">Transmembrane helix</keyword>
<feature type="transmembrane region" description="Helical" evidence="1">
    <location>
        <begin position="88"/>
        <end position="109"/>
    </location>
</feature>
<keyword evidence="1" id="KW-0812">Transmembrane</keyword>
<keyword evidence="1" id="KW-0472">Membrane</keyword>
<name>A0A1F5F427_9BACT</name>
<evidence type="ECO:0000256" key="1">
    <source>
        <dbReference type="SAM" id="Phobius"/>
    </source>
</evidence>
<dbReference type="InterPro" id="IPR043993">
    <property type="entry name" value="T4SS_pilin"/>
</dbReference>
<dbReference type="Pfam" id="PF18895">
    <property type="entry name" value="T4SS_pilin"/>
    <property type="match status" value="1"/>
</dbReference>
<feature type="chain" id="PRO_5009518469" evidence="2">
    <location>
        <begin position="23"/>
        <end position="126"/>
    </location>
</feature>
<dbReference type="AlphaFoldDB" id="A0A1F5F427"/>
<feature type="signal peptide" evidence="2">
    <location>
        <begin position="1"/>
        <end position="22"/>
    </location>
</feature>
<accession>A0A1F5F427</accession>
<comment type="caution">
    <text evidence="3">The sequence shown here is derived from an EMBL/GenBank/DDBJ whole genome shotgun (WGS) entry which is preliminary data.</text>
</comment>
<keyword evidence="2" id="KW-0732">Signal</keyword>
<evidence type="ECO:0000256" key="2">
    <source>
        <dbReference type="SAM" id="SignalP"/>
    </source>
</evidence>
<reference evidence="3 4" key="1">
    <citation type="journal article" date="2016" name="Nat. Commun.">
        <title>Thousands of microbial genomes shed light on interconnected biogeochemical processes in an aquifer system.</title>
        <authorList>
            <person name="Anantharaman K."/>
            <person name="Brown C.T."/>
            <person name="Hug L.A."/>
            <person name="Sharon I."/>
            <person name="Castelle C.J."/>
            <person name="Probst A.J."/>
            <person name="Thomas B.C."/>
            <person name="Singh A."/>
            <person name="Wilkins M.J."/>
            <person name="Karaoz U."/>
            <person name="Brodie E.L."/>
            <person name="Williams K.H."/>
            <person name="Hubbard S.S."/>
            <person name="Banfield J.F."/>
        </authorList>
    </citation>
    <scope>NUCLEOTIDE SEQUENCE [LARGE SCALE GENOMIC DNA]</scope>
</reference>
<feature type="transmembrane region" description="Helical" evidence="1">
    <location>
        <begin position="46"/>
        <end position="67"/>
    </location>
</feature>